<reference evidence="3 4" key="1">
    <citation type="submission" date="2017-04" db="EMBL/GenBank/DDBJ databases">
        <title>Unexpected and diverse lifestyles within the genus Limnohabitans.</title>
        <authorList>
            <person name="Kasalicky V."/>
            <person name="Mehrshad M."/>
            <person name="Andrei S.-A."/>
            <person name="Salcher M."/>
            <person name="Kratochvilova H."/>
            <person name="Simek K."/>
            <person name="Ghai R."/>
        </authorList>
    </citation>
    <scope>NUCLEOTIDE SEQUENCE [LARGE SCALE GENOMIC DNA]</scope>
    <source>
        <strain evidence="3 4">II-B4</strain>
    </source>
</reference>
<protein>
    <recommendedName>
        <fullName evidence="5">DUF3106 domain-containing protein</fullName>
    </recommendedName>
</protein>
<feature type="region of interest" description="Disordered" evidence="1">
    <location>
        <begin position="168"/>
        <end position="237"/>
    </location>
</feature>
<evidence type="ECO:0000313" key="3">
    <source>
        <dbReference type="EMBL" id="PUE55399.1"/>
    </source>
</evidence>
<keyword evidence="4" id="KW-1185">Reference proteome</keyword>
<feature type="compositionally biased region" description="Low complexity" evidence="1">
    <location>
        <begin position="214"/>
        <end position="228"/>
    </location>
</feature>
<organism evidence="3 4">
    <name type="scientific">Limnohabitans parvus II-B4</name>
    <dbReference type="NCBI Taxonomy" id="1293052"/>
    <lineage>
        <taxon>Bacteria</taxon>
        <taxon>Pseudomonadati</taxon>
        <taxon>Pseudomonadota</taxon>
        <taxon>Betaproteobacteria</taxon>
        <taxon>Burkholderiales</taxon>
        <taxon>Comamonadaceae</taxon>
        <taxon>Limnohabitans</taxon>
    </lineage>
</organism>
<proteinExistence type="predicted"/>
<feature type="signal peptide" evidence="2">
    <location>
        <begin position="1"/>
        <end position="33"/>
    </location>
</feature>
<evidence type="ECO:0008006" key="5">
    <source>
        <dbReference type="Google" id="ProtNLM"/>
    </source>
</evidence>
<dbReference type="InterPro" id="IPR021455">
    <property type="entry name" value="DUF3106"/>
</dbReference>
<dbReference type="Pfam" id="PF11304">
    <property type="entry name" value="DUF3106"/>
    <property type="match status" value="1"/>
</dbReference>
<accession>A0A315EE47</accession>
<dbReference type="Proteomes" id="UP000250790">
    <property type="component" value="Unassembled WGS sequence"/>
</dbReference>
<dbReference type="EMBL" id="NESN01000001">
    <property type="protein sequence ID" value="PUE55399.1"/>
    <property type="molecule type" value="Genomic_DNA"/>
</dbReference>
<comment type="caution">
    <text evidence="3">The sequence shown here is derived from an EMBL/GenBank/DDBJ whole genome shotgun (WGS) entry which is preliminary data.</text>
</comment>
<keyword evidence="2" id="KW-0732">Signal</keyword>
<dbReference type="OrthoDB" id="9796567at2"/>
<sequence>MTEMTTHLQQKPQTALKMGWGLLLSACLMSAGAQTKTPEVPKPAQTSASISAQAAPVSQAWQQLTPQQKQALAPLGAQWGALTAQQQSKWIAISQNFAQLSVTEQITMHARMTDWVALSPQQRTLARLNFNKLQNLPKEDKKAKWEAYQALSSEEKRLLSAGSATPIKSAAPTAKPLEAHRVVQTPAKAAGSENRAPGTEINRKTLLPRPPALAAPATMTPAPATDTTRQATETAPS</sequence>
<gene>
    <name evidence="3" type="ORF">B9Z37_02185</name>
</gene>
<name>A0A315EE47_9BURK</name>
<dbReference type="AlphaFoldDB" id="A0A315EE47"/>
<evidence type="ECO:0000256" key="1">
    <source>
        <dbReference type="SAM" id="MobiDB-lite"/>
    </source>
</evidence>
<evidence type="ECO:0000256" key="2">
    <source>
        <dbReference type="SAM" id="SignalP"/>
    </source>
</evidence>
<evidence type="ECO:0000313" key="4">
    <source>
        <dbReference type="Proteomes" id="UP000250790"/>
    </source>
</evidence>
<feature type="chain" id="PRO_5016255445" description="DUF3106 domain-containing protein" evidence="2">
    <location>
        <begin position="34"/>
        <end position="237"/>
    </location>
</feature>